<evidence type="ECO:0000256" key="2">
    <source>
        <dbReference type="SAM" id="SignalP"/>
    </source>
</evidence>
<keyword evidence="4" id="KW-1185">Reference proteome</keyword>
<dbReference type="RefSeq" id="WP_076399784.1">
    <property type="nucleotide sequence ID" value="NZ_FTOA01000003.1"/>
</dbReference>
<evidence type="ECO:0000313" key="4">
    <source>
        <dbReference type="Proteomes" id="UP000185678"/>
    </source>
</evidence>
<sequence>MNSLKLSVLSLAVLVGLGACAAKPDWTRKGASDAEIEKDWNECRRLADQQTGVRWDDSRSGSSSGLAEYDRRQTASRNKAIVDACMRGRGYFPIR</sequence>
<feature type="chain" id="PRO_5012094303" description="Lipoprotein" evidence="2">
    <location>
        <begin position="22"/>
        <end position="95"/>
    </location>
</feature>
<dbReference type="PROSITE" id="PS51257">
    <property type="entry name" value="PROKAR_LIPOPROTEIN"/>
    <property type="match status" value="1"/>
</dbReference>
<feature type="signal peptide" evidence="2">
    <location>
        <begin position="1"/>
        <end position="21"/>
    </location>
</feature>
<protein>
    <recommendedName>
        <fullName evidence="5">Lipoprotein</fullName>
    </recommendedName>
</protein>
<accession>A0A1N7L6I5</accession>
<organism evidence="3 4">
    <name type="scientific">Insolitispirillum peregrinum</name>
    <dbReference type="NCBI Taxonomy" id="80876"/>
    <lineage>
        <taxon>Bacteria</taxon>
        <taxon>Pseudomonadati</taxon>
        <taxon>Pseudomonadota</taxon>
        <taxon>Alphaproteobacteria</taxon>
        <taxon>Rhodospirillales</taxon>
        <taxon>Novispirillaceae</taxon>
        <taxon>Insolitispirillum</taxon>
    </lineage>
</organism>
<dbReference type="Proteomes" id="UP000185678">
    <property type="component" value="Unassembled WGS sequence"/>
</dbReference>
<dbReference type="STRING" id="80876.SAMN05421779_103141"/>
<evidence type="ECO:0000256" key="1">
    <source>
        <dbReference type="SAM" id="MobiDB-lite"/>
    </source>
</evidence>
<evidence type="ECO:0000313" key="3">
    <source>
        <dbReference type="EMBL" id="SIS69427.1"/>
    </source>
</evidence>
<evidence type="ECO:0008006" key="5">
    <source>
        <dbReference type="Google" id="ProtNLM"/>
    </source>
</evidence>
<name>A0A1N7L6I5_9PROT</name>
<feature type="region of interest" description="Disordered" evidence="1">
    <location>
        <begin position="54"/>
        <end position="74"/>
    </location>
</feature>
<reference evidence="3 4" key="1">
    <citation type="submission" date="2017-01" db="EMBL/GenBank/DDBJ databases">
        <authorList>
            <person name="Mah S.A."/>
            <person name="Swanson W.J."/>
            <person name="Moy G.W."/>
            <person name="Vacquier V.D."/>
        </authorList>
    </citation>
    <scope>NUCLEOTIDE SEQUENCE [LARGE SCALE GENOMIC DNA]</scope>
    <source>
        <strain evidence="3 4">DSM 11589</strain>
    </source>
</reference>
<dbReference type="EMBL" id="FTOA01000003">
    <property type="protein sequence ID" value="SIS69427.1"/>
    <property type="molecule type" value="Genomic_DNA"/>
</dbReference>
<proteinExistence type="predicted"/>
<keyword evidence="2" id="KW-0732">Signal</keyword>
<gene>
    <name evidence="3" type="ORF">SAMN05421779_103141</name>
</gene>
<dbReference type="AlphaFoldDB" id="A0A1N7L6I5"/>